<dbReference type="EMBL" id="CP025761">
    <property type="protein sequence ID" value="KGB79554.1"/>
    <property type="molecule type" value="Genomic_DNA"/>
</dbReference>
<accession>A0A095CJQ4</accession>
<dbReference type="GeneID" id="88181539"/>
<dbReference type="OrthoDB" id="2576508at2759"/>
<dbReference type="VEuPathDB" id="FungiDB:CNBG_5392"/>
<evidence type="ECO:0000313" key="4">
    <source>
        <dbReference type="Proteomes" id="UP000029445"/>
    </source>
</evidence>
<sequence>MKFGLITTTILLPLVLSAPLRAPQDDHPQADERAARLYAYAEARGVDDSTSVISLKDASTLSSLVVFNPSATYSFTRPASASSAGAAQSNALLSSGESPTFNPTPTTTLSLLGNVSTAAASSSRGSSVSGSGAGVAAAANSTSNSTSSDTDNSGGNGGSSTSGADAVRARTDLTLTTVGISFGVCAVGLGWIGGIVLF</sequence>
<dbReference type="KEGG" id="cdeu:CNBG_5392"/>
<keyword evidence="2" id="KW-0732">Signal</keyword>
<proteinExistence type="predicted"/>
<organism evidence="3 4">
    <name type="scientific">Cryptococcus deuterogattii (strain R265)</name>
    <name type="common">Cryptococcus gattii VGII (strain R265)</name>
    <dbReference type="NCBI Taxonomy" id="294750"/>
    <lineage>
        <taxon>Eukaryota</taxon>
        <taxon>Fungi</taxon>
        <taxon>Dikarya</taxon>
        <taxon>Basidiomycota</taxon>
        <taxon>Agaricomycotina</taxon>
        <taxon>Tremellomycetes</taxon>
        <taxon>Tremellales</taxon>
        <taxon>Cryptococcaceae</taxon>
        <taxon>Cryptococcus</taxon>
        <taxon>Cryptococcus gattii species complex</taxon>
    </lineage>
</organism>
<dbReference type="Proteomes" id="UP000029445">
    <property type="component" value="Chromosome 3"/>
</dbReference>
<feature type="chain" id="PRO_5001913854" evidence="2">
    <location>
        <begin position="18"/>
        <end position="198"/>
    </location>
</feature>
<reference evidence="3 4" key="2">
    <citation type="journal article" date="2018" name="Proc. Natl. Acad. Sci.">
        <title>RNAi is a critical determinant of centromere evolution in closely related fungi.</title>
        <authorList>
            <person name="Yadav V."/>
            <person name="Sun S."/>
            <person name="Billmyre R.B."/>
            <person name="Thimmappa B.C."/>
            <person name="Shea T."/>
            <person name="Lintner R."/>
            <person name="Bakkeren G."/>
            <person name="Cuomo C.A."/>
            <person name="Heitman J."/>
            <person name="Sanyal K."/>
        </authorList>
    </citation>
    <scope>NUCLEOTIDE SEQUENCE [LARGE SCALE GENOMIC DNA]</scope>
    <source>
        <strain evidence="3 4">R265</strain>
    </source>
</reference>
<gene>
    <name evidence="3" type="ORF">CNBG_5392</name>
</gene>
<feature type="compositionally biased region" description="Low complexity" evidence="1">
    <location>
        <begin position="138"/>
        <end position="153"/>
    </location>
</feature>
<dbReference type="AlphaFoldDB" id="A0A095CJQ4"/>
<protein>
    <submittedName>
        <fullName evidence="3">Uncharacterized protein</fullName>
    </submittedName>
</protein>
<feature type="signal peptide" evidence="2">
    <location>
        <begin position="1"/>
        <end position="17"/>
    </location>
</feature>
<dbReference type="HOGENOM" id="CLU_1378063_0_0_1"/>
<feature type="region of interest" description="Disordered" evidence="1">
    <location>
        <begin position="138"/>
        <end position="164"/>
    </location>
</feature>
<evidence type="ECO:0000256" key="2">
    <source>
        <dbReference type="SAM" id="SignalP"/>
    </source>
</evidence>
<dbReference type="RefSeq" id="XP_062885219.1">
    <property type="nucleotide sequence ID" value="XM_063029264.1"/>
</dbReference>
<evidence type="ECO:0000313" key="3">
    <source>
        <dbReference type="EMBL" id="KGB79554.1"/>
    </source>
</evidence>
<name>A0A095CJQ4_CRYD2</name>
<dbReference type="OMA" id="GWVGGMG"/>
<evidence type="ECO:0000256" key="1">
    <source>
        <dbReference type="SAM" id="MobiDB-lite"/>
    </source>
</evidence>
<keyword evidence="4" id="KW-1185">Reference proteome</keyword>
<reference evidence="3 4" key="1">
    <citation type="journal article" date="2011" name="MBio">
        <title>Genome variation in Cryptococcus gattii, an emerging pathogen of immunocompetent hosts.</title>
        <authorList>
            <person name="D'Souza C.A."/>
            <person name="Kronstad J.W."/>
            <person name="Taylor G."/>
            <person name="Warren R."/>
            <person name="Yuen M."/>
            <person name="Hu G."/>
            <person name="Jung W.H."/>
            <person name="Sham A."/>
            <person name="Kidd S.E."/>
            <person name="Tangen K."/>
            <person name="Lee N."/>
            <person name="Zeilmaker T."/>
            <person name="Sawkins J."/>
            <person name="McVicker G."/>
            <person name="Shah S."/>
            <person name="Gnerre S."/>
            <person name="Griggs A."/>
            <person name="Zeng Q."/>
            <person name="Bartlett K."/>
            <person name="Li W."/>
            <person name="Wang X."/>
            <person name="Heitman J."/>
            <person name="Stajich J.E."/>
            <person name="Fraser J.A."/>
            <person name="Meyer W."/>
            <person name="Carter D."/>
            <person name="Schein J."/>
            <person name="Krzywinski M."/>
            <person name="Kwon-Chung K.J."/>
            <person name="Varma A."/>
            <person name="Wang J."/>
            <person name="Brunham R."/>
            <person name="Fyfe M."/>
            <person name="Ouellette B.F."/>
            <person name="Siddiqui A."/>
            <person name="Marra M."/>
            <person name="Jones S."/>
            <person name="Holt R."/>
            <person name="Birren B.W."/>
            <person name="Galagan J.E."/>
            <person name="Cuomo C.A."/>
        </authorList>
    </citation>
    <scope>NUCLEOTIDE SEQUENCE [LARGE SCALE GENOMIC DNA]</scope>
    <source>
        <strain evidence="3 4">R265</strain>
    </source>
</reference>